<dbReference type="GO" id="GO:0016747">
    <property type="term" value="F:acyltransferase activity, transferring groups other than amino-acyl groups"/>
    <property type="evidence" value="ECO:0007669"/>
    <property type="project" value="InterPro"/>
</dbReference>
<dbReference type="InterPro" id="IPR016181">
    <property type="entry name" value="Acyl_CoA_acyltransferase"/>
</dbReference>
<protein>
    <submittedName>
        <fullName evidence="2">GNAT family acetyltraansferase</fullName>
    </submittedName>
</protein>
<dbReference type="InterPro" id="IPR000182">
    <property type="entry name" value="GNAT_dom"/>
</dbReference>
<comment type="caution">
    <text evidence="2">The sequence shown here is derived from an EMBL/GenBank/DDBJ whole genome shotgun (WGS) entry which is preliminary data.</text>
</comment>
<dbReference type="PROSITE" id="PS51186">
    <property type="entry name" value="GNAT"/>
    <property type="match status" value="1"/>
</dbReference>
<dbReference type="SUPFAM" id="SSF55729">
    <property type="entry name" value="Acyl-CoA N-acyltransferases (Nat)"/>
    <property type="match status" value="1"/>
</dbReference>
<accession>A0A0C1Q987</accession>
<organism evidence="2 3">
    <name type="scientific">Pseudoalteromonas luteoviolacea</name>
    <dbReference type="NCBI Taxonomy" id="43657"/>
    <lineage>
        <taxon>Bacteria</taxon>
        <taxon>Pseudomonadati</taxon>
        <taxon>Pseudomonadota</taxon>
        <taxon>Gammaproteobacteria</taxon>
        <taxon>Alteromonadales</taxon>
        <taxon>Pseudoalteromonadaceae</taxon>
        <taxon>Pseudoalteromonas</taxon>
    </lineage>
</organism>
<sequence length="152" mass="17395">MIYHVDKVSWKQTQGQLRQIRERVFVCELHLPKQVEFDQHDKTADHVLIRDENDQAVGTGRLCSDGLISRIAIIKDHRNRQAYQSLIGYLADLAQQKGLEDVFVQCILDEVPTFIKSGFSKQGAVFMEAGIPRQRLKCPASMINSEPFTMLH</sequence>
<proteinExistence type="predicted"/>
<dbReference type="AlphaFoldDB" id="A0A0C1Q987"/>
<evidence type="ECO:0000259" key="1">
    <source>
        <dbReference type="PROSITE" id="PS51186"/>
    </source>
</evidence>
<evidence type="ECO:0000313" key="3">
    <source>
        <dbReference type="Proteomes" id="UP000031327"/>
    </source>
</evidence>
<evidence type="ECO:0000313" key="2">
    <source>
        <dbReference type="EMBL" id="KID57221.1"/>
    </source>
</evidence>
<dbReference type="Gene3D" id="3.40.630.30">
    <property type="match status" value="1"/>
</dbReference>
<dbReference type="EMBL" id="JWIC01000005">
    <property type="protein sequence ID" value="KID57221.1"/>
    <property type="molecule type" value="Genomic_DNA"/>
</dbReference>
<dbReference type="Pfam" id="PF13673">
    <property type="entry name" value="Acetyltransf_10"/>
    <property type="match status" value="1"/>
</dbReference>
<feature type="domain" description="N-acetyltransferase" evidence="1">
    <location>
        <begin position="3"/>
        <end position="141"/>
    </location>
</feature>
<dbReference type="Proteomes" id="UP000031327">
    <property type="component" value="Unassembled WGS sequence"/>
</dbReference>
<dbReference type="RefSeq" id="WP_039608994.1">
    <property type="nucleotide sequence ID" value="NZ_JWIC01000005.1"/>
</dbReference>
<gene>
    <name evidence="2" type="ORF">JF50_08280</name>
</gene>
<dbReference type="OrthoDB" id="9796171at2"/>
<reference evidence="2 3" key="1">
    <citation type="submission" date="2014-12" db="EMBL/GenBank/DDBJ databases">
        <title>Draft Genome Sequence of Pseudoalteromonas luteoviolacea HI1.</title>
        <authorList>
            <person name="Asahina A.Y."/>
            <person name="Hadfield M.G."/>
        </authorList>
    </citation>
    <scope>NUCLEOTIDE SEQUENCE [LARGE SCALE GENOMIC DNA]</scope>
    <source>
        <strain evidence="2 3">HI1</strain>
    </source>
</reference>
<name>A0A0C1Q987_9GAMM</name>